<keyword evidence="3" id="KW-0804">Transcription</keyword>
<dbReference type="InterPro" id="IPR037923">
    <property type="entry name" value="HTH-like"/>
</dbReference>
<dbReference type="EMBL" id="JBHSOW010000092">
    <property type="protein sequence ID" value="MFC5652181.1"/>
    <property type="molecule type" value="Genomic_DNA"/>
</dbReference>
<protein>
    <submittedName>
        <fullName evidence="5">Helix-turn-helix transcriptional regulator</fullName>
    </submittedName>
</protein>
<proteinExistence type="predicted"/>
<dbReference type="Pfam" id="PF12833">
    <property type="entry name" value="HTH_18"/>
    <property type="match status" value="1"/>
</dbReference>
<comment type="caution">
    <text evidence="5">The sequence shown here is derived from an EMBL/GenBank/DDBJ whole genome shotgun (WGS) entry which is preliminary data.</text>
</comment>
<evidence type="ECO:0000313" key="6">
    <source>
        <dbReference type="Proteomes" id="UP001596047"/>
    </source>
</evidence>
<evidence type="ECO:0000256" key="2">
    <source>
        <dbReference type="ARBA" id="ARBA00023125"/>
    </source>
</evidence>
<dbReference type="PROSITE" id="PS01124">
    <property type="entry name" value="HTH_ARAC_FAMILY_2"/>
    <property type="match status" value="1"/>
</dbReference>
<dbReference type="Gene3D" id="1.10.10.60">
    <property type="entry name" value="Homeodomain-like"/>
    <property type="match status" value="2"/>
</dbReference>
<dbReference type="PANTHER" id="PTHR43280:SF28">
    <property type="entry name" value="HTH-TYPE TRANSCRIPTIONAL ACTIVATOR RHAS"/>
    <property type="match status" value="1"/>
</dbReference>
<organism evidence="5 6">
    <name type="scientific">Paenibacillus solisilvae</name>
    <dbReference type="NCBI Taxonomy" id="2486751"/>
    <lineage>
        <taxon>Bacteria</taxon>
        <taxon>Bacillati</taxon>
        <taxon>Bacillota</taxon>
        <taxon>Bacilli</taxon>
        <taxon>Bacillales</taxon>
        <taxon>Paenibacillaceae</taxon>
        <taxon>Paenibacillus</taxon>
    </lineage>
</organism>
<feature type="domain" description="HTH araC/xylS-type" evidence="4">
    <location>
        <begin position="218"/>
        <end position="316"/>
    </location>
</feature>
<evidence type="ECO:0000256" key="1">
    <source>
        <dbReference type="ARBA" id="ARBA00023015"/>
    </source>
</evidence>
<dbReference type="Proteomes" id="UP001596047">
    <property type="component" value="Unassembled WGS sequence"/>
</dbReference>
<dbReference type="SUPFAM" id="SSF51215">
    <property type="entry name" value="Regulatory protein AraC"/>
    <property type="match status" value="1"/>
</dbReference>
<keyword evidence="1" id="KW-0805">Transcription regulation</keyword>
<name>A0ABW0W634_9BACL</name>
<dbReference type="Gene3D" id="2.60.120.280">
    <property type="entry name" value="Regulatory protein AraC"/>
    <property type="match status" value="1"/>
</dbReference>
<dbReference type="InterPro" id="IPR003313">
    <property type="entry name" value="AraC-bd"/>
</dbReference>
<keyword evidence="2" id="KW-0238">DNA-binding</keyword>
<evidence type="ECO:0000313" key="5">
    <source>
        <dbReference type="EMBL" id="MFC5652181.1"/>
    </source>
</evidence>
<dbReference type="RefSeq" id="WP_379190813.1">
    <property type="nucleotide sequence ID" value="NZ_JBHSOW010000092.1"/>
</dbReference>
<sequence length="319" mass="36923">MSTFKFTAPPLPHIVISGQDTYFEGGSHAARNKIGVFDLLFVTCGELYLGEGERQWIVGAGQCLLLRPDQFHYSTRSCKEQTHFHWIHFQALGQWMEVLDSSFQEMGEDLYIPANEQIRAAEASPASEDPEGHDAMRLISTLPSPYVQIEGFSIYIPRYSTLDDPESCCGLIQRIELLNLHSSAVSKWEQQVLFQELLMKLKNERRERELAPQITVAERAASYLRDRFRSVISYARLGEDIHFHPNYISKCMKQVYGCTPLEYVTKYRIEQAKLMLMYTNDPIGKIAEDSGFGSFPFFVRTFYKHTGLRPREYRMQYRI</sequence>
<dbReference type="InterPro" id="IPR009057">
    <property type="entry name" value="Homeodomain-like_sf"/>
</dbReference>
<dbReference type="SMART" id="SM00342">
    <property type="entry name" value="HTH_ARAC"/>
    <property type="match status" value="1"/>
</dbReference>
<reference evidence="6" key="1">
    <citation type="journal article" date="2019" name="Int. J. Syst. Evol. Microbiol.">
        <title>The Global Catalogue of Microorganisms (GCM) 10K type strain sequencing project: providing services to taxonomists for standard genome sequencing and annotation.</title>
        <authorList>
            <consortium name="The Broad Institute Genomics Platform"/>
            <consortium name="The Broad Institute Genome Sequencing Center for Infectious Disease"/>
            <person name="Wu L."/>
            <person name="Ma J."/>
        </authorList>
    </citation>
    <scope>NUCLEOTIDE SEQUENCE [LARGE SCALE GENOMIC DNA]</scope>
    <source>
        <strain evidence="6">CGMCC 1.3240</strain>
    </source>
</reference>
<accession>A0ABW0W634</accession>
<dbReference type="SUPFAM" id="SSF46689">
    <property type="entry name" value="Homeodomain-like"/>
    <property type="match status" value="1"/>
</dbReference>
<dbReference type="PANTHER" id="PTHR43280">
    <property type="entry name" value="ARAC-FAMILY TRANSCRIPTIONAL REGULATOR"/>
    <property type="match status" value="1"/>
</dbReference>
<gene>
    <name evidence="5" type="ORF">ACFPYJ_24295</name>
</gene>
<dbReference type="Pfam" id="PF02311">
    <property type="entry name" value="AraC_binding"/>
    <property type="match status" value="1"/>
</dbReference>
<evidence type="ECO:0000259" key="4">
    <source>
        <dbReference type="PROSITE" id="PS01124"/>
    </source>
</evidence>
<keyword evidence="6" id="KW-1185">Reference proteome</keyword>
<evidence type="ECO:0000256" key="3">
    <source>
        <dbReference type="ARBA" id="ARBA00023163"/>
    </source>
</evidence>
<dbReference type="InterPro" id="IPR018060">
    <property type="entry name" value="HTH_AraC"/>
</dbReference>